<dbReference type="GO" id="GO:0016747">
    <property type="term" value="F:acyltransferase activity, transferring groups other than amino-acyl groups"/>
    <property type="evidence" value="ECO:0007669"/>
    <property type="project" value="InterPro"/>
</dbReference>
<organism evidence="2 3">
    <name type="scientific">Mesobacillus selenatarsenatis</name>
    <dbReference type="NCBI Taxonomy" id="388741"/>
    <lineage>
        <taxon>Bacteria</taxon>
        <taxon>Bacillati</taxon>
        <taxon>Bacillota</taxon>
        <taxon>Bacilli</taxon>
        <taxon>Bacillales</taxon>
        <taxon>Bacillaceae</taxon>
        <taxon>Mesobacillus</taxon>
    </lineage>
</organism>
<feature type="domain" description="N-acetyltransferase" evidence="1">
    <location>
        <begin position="2"/>
        <end position="170"/>
    </location>
</feature>
<evidence type="ECO:0000259" key="1">
    <source>
        <dbReference type="PROSITE" id="PS51186"/>
    </source>
</evidence>
<dbReference type="Pfam" id="PF00583">
    <property type="entry name" value="Acetyltransf_1"/>
    <property type="match status" value="1"/>
</dbReference>
<proteinExistence type="predicted"/>
<dbReference type="AlphaFoldDB" id="A0A846TH48"/>
<dbReference type="SUPFAM" id="SSF55729">
    <property type="entry name" value="Acyl-CoA N-acyltransferases (Nat)"/>
    <property type="match status" value="1"/>
</dbReference>
<dbReference type="CDD" id="cd04301">
    <property type="entry name" value="NAT_SF"/>
    <property type="match status" value="1"/>
</dbReference>
<sequence>MFEFREINNAEESLNQVVDLYQQVWEQEDSSIRDRVMRHAGYDGYKGFVAISEQGEVAGYAYGYFSQPGQYYHGLLEKAFTPEEYQNWLTDCFELVEIGVHPTFRNQGLAKQLVTVLVDGAEHQTAVLTTQRNNASARSLYENLGWSVLNDAFYPNGDQESYVIMGKKLQKEYT</sequence>
<evidence type="ECO:0000313" key="2">
    <source>
        <dbReference type="EMBL" id="NKE06250.1"/>
    </source>
</evidence>
<gene>
    <name evidence="2" type="ORF">GWK17_12340</name>
</gene>
<dbReference type="Gene3D" id="3.40.630.30">
    <property type="match status" value="1"/>
</dbReference>
<dbReference type="RefSeq" id="WP_167832686.1">
    <property type="nucleotide sequence ID" value="NZ_JAAVUM010000008.1"/>
</dbReference>
<comment type="caution">
    <text evidence="2">The sequence shown here is derived from an EMBL/GenBank/DDBJ whole genome shotgun (WGS) entry which is preliminary data.</text>
</comment>
<dbReference type="Proteomes" id="UP000587942">
    <property type="component" value="Unassembled WGS sequence"/>
</dbReference>
<reference evidence="2 3" key="1">
    <citation type="submission" date="2020-03" db="EMBL/GenBank/DDBJ databases">
        <authorList>
            <person name="Sun Q."/>
        </authorList>
    </citation>
    <scope>NUCLEOTIDE SEQUENCE [LARGE SCALE GENOMIC DNA]</scope>
    <source>
        <strain evidence="2 3">KACC 21451</strain>
    </source>
</reference>
<dbReference type="PROSITE" id="PS51186">
    <property type="entry name" value="GNAT"/>
    <property type="match status" value="1"/>
</dbReference>
<dbReference type="InterPro" id="IPR000182">
    <property type="entry name" value="GNAT_dom"/>
</dbReference>
<accession>A0A846TH48</accession>
<dbReference type="EMBL" id="JAAVUM010000008">
    <property type="protein sequence ID" value="NKE06250.1"/>
    <property type="molecule type" value="Genomic_DNA"/>
</dbReference>
<dbReference type="InterPro" id="IPR016181">
    <property type="entry name" value="Acyl_CoA_acyltransferase"/>
</dbReference>
<keyword evidence="2" id="KW-0808">Transferase</keyword>
<protein>
    <submittedName>
        <fullName evidence="2">GNAT family N-acetyltransferase</fullName>
    </submittedName>
</protein>
<evidence type="ECO:0000313" key="3">
    <source>
        <dbReference type="Proteomes" id="UP000587942"/>
    </source>
</evidence>
<name>A0A846TH48_9BACI</name>